<evidence type="ECO:0000256" key="7">
    <source>
        <dbReference type="HAMAP-Rule" id="MF_01315"/>
    </source>
</evidence>
<dbReference type="FunFam" id="1.10.8.50:FF:000001">
    <property type="entry name" value="30S ribosomal protein S13"/>
    <property type="match status" value="1"/>
</dbReference>
<dbReference type="GO" id="GO:0006412">
    <property type="term" value="P:translation"/>
    <property type="evidence" value="ECO:0007669"/>
    <property type="project" value="UniProtKB-UniRule"/>
</dbReference>
<accession>A0A0G1I0T0</accession>
<dbReference type="GO" id="GO:0005829">
    <property type="term" value="C:cytosol"/>
    <property type="evidence" value="ECO:0007669"/>
    <property type="project" value="TreeGrafter"/>
</dbReference>
<dbReference type="PROSITE" id="PS00646">
    <property type="entry name" value="RIBOSOMAL_S13_1"/>
    <property type="match status" value="1"/>
</dbReference>
<name>A0A0G1I0T0_9BACT</name>
<dbReference type="PROSITE" id="PS50159">
    <property type="entry name" value="RIBOSOMAL_S13_2"/>
    <property type="match status" value="1"/>
</dbReference>
<dbReference type="InterPro" id="IPR027437">
    <property type="entry name" value="Rbsml_uS13_C"/>
</dbReference>
<dbReference type="Pfam" id="PF00416">
    <property type="entry name" value="Ribosomal_S13"/>
    <property type="match status" value="1"/>
</dbReference>
<dbReference type="InterPro" id="IPR018269">
    <property type="entry name" value="Ribosomal_uS13_CS"/>
</dbReference>
<dbReference type="GO" id="GO:0000049">
    <property type="term" value="F:tRNA binding"/>
    <property type="evidence" value="ECO:0007669"/>
    <property type="project" value="UniProtKB-UniRule"/>
</dbReference>
<proteinExistence type="inferred from homology"/>
<dbReference type="PIRSF" id="PIRSF002134">
    <property type="entry name" value="Ribosomal_S13"/>
    <property type="match status" value="1"/>
</dbReference>
<dbReference type="PANTHER" id="PTHR10871">
    <property type="entry name" value="30S RIBOSOMAL PROTEIN S13/40S RIBOSOMAL PROTEIN S18"/>
    <property type="match status" value="1"/>
</dbReference>
<dbReference type="EMBL" id="LCIH01000002">
    <property type="protein sequence ID" value="KKT52428.1"/>
    <property type="molecule type" value="Genomic_DNA"/>
</dbReference>
<gene>
    <name evidence="7" type="primary">rpsM</name>
    <name evidence="10" type="ORF">UW44_C0002G0094</name>
</gene>
<keyword evidence="4 7" id="KW-0689">Ribosomal protein</keyword>
<evidence type="ECO:0000256" key="4">
    <source>
        <dbReference type="ARBA" id="ARBA00022980"/>
    </source>
</evidence>
<feature type="compositionally biased region" description="Low complexity" evidence="9">
    <location>
        <begin position="123"/>
        <end position="143"/>
    </location>
</feature>
<dbReference type="GO" id="GO:0019843">
    <property type="term" value="F:rRNA binding"/>
    <property type="evidence" value="ECO:0007669"/>
    <property type="project" value="UniProtKB-UniRule"/>
</dbReference>
<comment type="similarity">
    <text evidence="1 7 8">Belongs to the universal ribosomal protein uS13 family.</text>
</comment>
<dbReference type="PANTHER" id="PTHR10871:SF1">
    <property type="entry name" value="SMALL RIBOSOMAL SUBUNIT PROTEIN US13M"/>
    <property type="match status" value="1"/>
</dbReference>
<dbReference type="InterPro" id="IPR019980">
    <property type="entry name" value="Ribosomal_uS13_bac-type"/>
</dbReference>
<dbReference type="AlphaFoldDB" id="A0A0G1I0T0"/>
<dbReference type="SUPFAM" id="SSF46946">
    <property type="entry name" value="S13-like H2TH domain"/>
    <property type="match status" value="1"/>
</dbReference>
<evidence type="ECO:0000256" key="3">
    <source>
        <dbReference type="ARBA" id="ARBA00022884"/>
    </source>
</evidence>
<protein>
    <recommendedName>
        <fullName evidence="6 7">Small ribosomal subunit protein uS13</fullName>
    </recommendedName>
</protein>
<keyword evidence="5 7" id="KW-0687">Ribonucleoprotein</keyword>
<keyword evidence="3 7" id="KW-0694">RNA-binding</keyword>
<evidence type="ECO:0000256" key="1">
    <source>
        <dbReference type="ARBA" id="ARBA00008080"/>
    </source>
</evidence>
<feature type="region of interest" description="Disordered" evidence="9">
    <location>
        <begin position="93"/>
        <end position="143"/>
    </location>
</feature>
<dbReference type="InterPro" id="IPR001892">
    <property type="entry name" value="Ribosomal_uS13"/>
</dbReference>
<keyword evidence="7" id="KW-0820">tRNA-binding</keyword>
<dbReference type="HAMAP" id="MF_01315">
    <property type="entry name" value="Ribosomal_uS13"/>
    <property type="match status" value="1"/>
</dbReference>
<evidence type="ECO:0000256" key="6">
    <source>
        <dbReference type="ARBA" id="ARBA00035166"/>
    </source>
</evidence>
<comment type="caution">
    <text evidence="10">The sequence shown here is derived from an EMBL/GenBank/DDBJ whole genome shotgun (WGS) entry which is preliminary data.</text>
</comment>
<dbReference type="Gene3D" id="4.10.910.10">
    <property type="entry name" value="30s ribosomal protein s13, domain 2"/>
    <property type="match status" value="1"/>
</dbReference>
<evidence type="ECO:0000313" key="10">
    <source>
        <dbReference type="EMBL" id="KKT52428.1"/>
    </source>
</evidence>
<dbReference type="Proteomes" id="UP000034006">
    <property type="component" value="Unassembled WGS sequence"/>
</dbReference>
<comment type="subunit">
    <text evidence="7">Part of the 30S ribosomal subunit. Forms a loose heterodimer with protein S19. Forms two bridges to the 50S subunit in the 70S ribosome.</text>
</comment>
<evidence type="ECO:0000256" key="9">
    <source>
        <dbReference type="SAM" id="MobiDB-lite"/>
    </source>
</evidence>
<evidence type="ECO:0000256" key="2">
    <source>
        <dbReference type="ARBA" id="ARBA00022730"/>
    </source>
</evidence>
<dbReference type="Gene3D" id="1.10.8.50">
    <property type="match status" value="1"/>
</dbReference>
<evidence type="ECO:0000313" key="11">
    <source>
        <dbReference type="Proteomes" id="UP000034006"/>
    </source>
</evidence>
<evidence type="ECO:0000256" key="8">
    <source>
        <dbReference type="RuleBase" id="RU003830"/>
    </source>
</evidence>
<dbReference type="NCBIfam" id="TIGR03631">
    <property type="entry name" value="uS13_bact"/>
    <property type="match status" value="1"/>
</dbReference>
<organism evidence="10 11">
    <name type="scientific">Candidatus Collierbacteria bacterium GW2011_GWB2_44_22</name>
    <dbReference type="NCBI Taxonomy" id="1618387"/>
    <lineage>
        <taxon>Bacteria</taxon>
        <taxon>Candidatus Collieribacteriota</taxon>
    </lineage>
</organism>
<sequence>MPRLSGIDIPNEKRIDISLTYIFGIGEKVAHDILKIAKVDPSIRTKNLTGEELKNIQTAIETMPTEGELRKIIRDNIETLKRIQAYRGVRHTMGLPVRGQRTRTNARTRKGKRKTIGAISKEAATPATAPAAKATPAKTTAKK</sequence>
<dbReference type="GO" id="GO:0003735">
    <property type="term" value="F:structural constituent of ribosome"/>
    <property type="evidence" value="ECO:0007669"/>
    <property type="project" value="InterPro"/>
</dbReference>
<evidence type="ECO:0000256" key="5">
    <source>
        <dbReference type="ARBA" id="ARBA00023274"/>
    </source>
</evidence>
<dbReference type="GO" id="GO:0015935">
    <property type="term" value="C:small ribosomal subunit"/>
    <property type="evidence" value="ECO:0007669"/>
    <property type="project" value="TreeGrafter"/>
</dbReference>
<reference evidence="10 11" key="1">
    <citation type="journal article" date="2015" name="Nature">
        <title>rRNA introns, odd ribosomes, and small enigmatic genomes across a large radiation of phyla.</title>
        <authorList>
            <person name="Brown C.T."/>
            <person name="Hug L.A."/>
            <person name="Thomas B.C."/>
            <person name="Sharon I."/>
            <person name="Castelle C.J."/>
            <person name="Singh A."/>
            <person name="Wilkins M.J."/>
            <person name="Williams K.H."/>
            <person name="Banfield J.F."/>
        </authorList>
    </citation>
    <scope>NUCLEOTIDE SEQUENCE [LARGE SCALE GENOMIC DNA]</scope>
</reference>
<dbReference type="InterPro" id="IPR010979">
    <property type="entry name" value="Ribosomal_uS13-like_H2TH"/>
</dbReference>
<comment type="function">
    <text evidence="7">Located at the top of the head of the 30S subunit, it contacts several helices of the 16S rRNA. In the 70S ribosome it contacts the 23S rRNA (bridge B1a) and protein L5 of the 50S subunit (bridge B1b), connecting the 2 subunits; these bridges are implicated in subunit movement. Contacts the tRNAs in the A and P-sites.</text>
</comment>
<dbReference type="STRING" id="1618387.UW44_C0002G0094"/>
<feature type="compositionally biased region" description="Basic residues" evidence="9">
    <location>
        <begin position="100"/>
        <end position="115"/>
    </location>
</feature>
<keyword evidence="2 7" id="KW-0699">rRNA-binding</keyword>
<dbReference type="PATRIC" id="fig|1618387.3.peg.178"/>